<protein>
    <submittedName>
        <fullName evidence="1">Uncharacterized protein</fullName>
    </submittedName>
</protein>
<keyword evidence="2" id="KW-1185">Reference proteome</keyword>
<organism evidence="1 2">
    <name type="scientific">Spiromyces aspiralis</name>
    <dbReference type="NCBI Taxonomy" id="68401"/>
    <lineage>
        <taxon>Eukaryota</taxon>
        <taxon>Fungi</taxon>
        <taxon>Fungi incertae sedis</taxon>
        <taxon>Zoopagomycota</taxon>
        <taxon>Kickxellomycotina</taxon>
        <taxon>Kickxellomycetes</taxon>
        <taxon>Kickxellales</taxon>
        <taxon>Kickxellaceae</taxon>
        <taxon>Spiromyces</taxon>
    </lineage>
</organism>
<evidence type="ECO:0000313" key="2">
    <source>
        <dbReference type="Proteomes" id="UP001145114"/>
    </source>
</evidence>
<proteinExistence type="predicted"/>
<accession>A0ACC1HRW1</accession>
<name>A0ACC1HRW1_9FUNG</name>
<dbReference type="Proteomes" id="UP001145114">
    <property type="component" value="Unassembled WGS sequence"/>
</dbReference>
<sequence>MSASNSQNIQTLLKVEKEAALMVEKARQYRVQRLKEARTEAKKEIEEKAEAFKKELASIVQNSEDMKQLEDDINAKSEKRIQEINALYETNKDAAVNKL</sequence>
<comment type="caution">
    <text evidence="1">The sequence shown here is derived from an EMBL/GenBank/DDBJ whole genome shotgun (WGS) entry which is preliminary data.</text>
</comment>
<reference evidence="1" key="1">
    <citation type="submission" date="2022-06" db="EMBL/GenBank/DDBJ databases">
        <title>Phylogenomic reconstructions and comparative analyses of Kickxellomycotina fungi.</title>
        <authorList>
            <person name="Reynolds N.K."/>
            <person name="Stajich J.E."/>
            <person name="Barry K."/>
            <person name="Grigoriev I.V."/>
            <person name="Crous P."/>
            <person name="Smith M.E."/>
        </authorList>
    </citation>
    <scope>NUCLEOTIDE SEQUENCE</scope>
    <source>
        <strain evidence="1">RSA 2271</strain>
    </source>
</reference>
<gene>
    <name evidence="1" type="ORF">EV182_002356</name>
</gene>
<dbReference type="EMBL" id="JAMZIH010000477">
    <property type="protein sequence ID" value="KAJ1679289.1"/>
    <property type="molecule type" value="Genomic_DNA"/>
</dbReference>
<feature type="non-terminal residue" evidence="1">
    <location>
        <position position="99"/>
    </location>
</feature>
<evidence type="ECO:0000313" key="1">
    <source>
        <dbReference type="EMBL" id="KAJ1679289.1"/>
    </source>
</evidence>